<dbReference type="Proteomes" id="UP000694941">
    <property type="component" value="Unplaced"/>
</dbReference>
<feature type="compositionally biased region" description="Polar residues" evidence="1">
    <location>
        <begin position="1"/>
        <end position="14"/>
    </location>
</feature>
<keyword evidence="2" id="KW-1185">Reference proteome</keyword>
<dbReference type="RefSeq" id="XP_022258360.1">
    <property type="nucleotide sequence ID" value="XM_022402652.1"/>
</dbReference>
<accession>A0ABM1TR54</accession>
<feature type="compositionally biased region" description="Basic residues" evidence="1">
    <location>
        <begin position="15"/>
        <end position="26"/>
    </location>
</feature>
<protein>
    <submittedName>
        <fullName evidence="3">Uncharacterized protein LOC111089703</fullName>
    </submittedName>
</protein>
<feature type="compositionally biased region" description="Basic and acidic residues" evidence="1">
    <location>
        <begin position="42"/>
        <end position="52"/>
    </location>
</feature>
<organism evidence="2 3">
    <name type="scientific">Limulus polyphemus</name>
    <name type="common">Atlantic horseshoe crab</name>
    <dbReference type="NCBI Taxonomy" id="6850"/>
    <lineage>
        <taxon>Eukaryota</taxon>
        <taxon>Metazoa</taxon>
        <taxon>Ecdysozoa</taxon>
        <taxon>Arthropoda</taxon>
        <taxon>Chelicerata</taxon>
        <taxon>Merostomata</taxon>
        <taxon>Xiphosura</taxon>
        <taxon>Limulidae</taxon>
        <taxon>Limulus</taxon>
    </lineage>
</organism>
<evidence type="ECO:0000313" key="3">
    <source>
        <dbReference type="RefSeq" id="XP_022258360.1"/>
    </source>
</evidence>
<feature type="region of interest" description="Disordered" evidence="1">
    <location>
        <begin position="1"/>
        <end position="52"/>
    </location>
</feature>
<gene>
    <name evidence="3" type="primary">LOC111089703</name>
</gene>
<evidence type="ECO:0000313" key="2">
    <source>
        <dbReference type="Proteomes" id="UP000694941"/>
    </source>
</evidence>
<reference evidence="3" key="1">
    <citation type="submission" date="2025-08" db="UniProtKB">
        <authorList>
            <consortium name="RefSeq"/>
        </authorList>
    </citation>
    <scope>IDENTIFICATION</scope>
    <source>
        <tissue evidence="3">Muscle</tissue>
    </source>
</reference>
<proteinExistence type="predicted"/>
<sequence>MSSDESQDSSPQHRNTSRGARKKRYSLVRLSHEQDDSFTEIRTSKKREDDGPLQVKDVRHWIHRIRHALRTVRLSKSRRKHRYDSITTSYVKTQHEFFSQRKMAR</sequence>
<evidence type="ECO:0000256" key="1">
    <source>
        <dbReference type="SAM" id="MobiDB-lite"/>
    </source>
</evidence>
<dbReference type="GeneID" id="111089703"/>
<name>A0ABM1TR54_LIMPO</name>